<accession>A0ABZ2YCG8</accession>
<dbReference type="NCBIfam" id="NF003843">
    <property type="entry name" value="PRK05422.1"/>
    <property type="match status" value="1"/>
</dbReference>
<gene>
    <name evidence="3 4" type="primary">smpB</name>
    <name evidence="4" type="ORF">QBE54_01885</name>
</gene>
<protein>
    <recommendedName>
        <fullName evidence="3">SsrA-binding protein</fullName>
    </recommendedName>
    <alternativeName>
        <fullName evidence="3">Small protein B</fullName>
    </alternativeName>
</protein>
<dbReference type="InterPro" id="IPR023620">
    <property type="entry name" value="SmpB"/>
</dbReference>
<dbReference type="Proteomes" id="UP001461341">
    <property type="component" value="Chromosome"/>
</dbReference>
<dbReference type="HAMAP" id="MF_00023">
    <property type="entry name" value="SmpB"/>
    <property type="match status" value="1"/>
</dbReference>
<dbReference type="Gene3D" id="2.40.280.10">
    <property type="match status" value="1"/>
</dbReference>
<comment type="subcellular location">
    <subcellularLocation>
        <location evidence="3">Cytoplasm</location>
    </subcellularLocation>
    <text evidence="3">The tmRNA-SmpB complex associates with stalled 70S ribosomes.</text>
</comment>
<evidence type="ECO:0000256" key="1">
    <source>
        <dbReference type="ARBA" id="ARBA00022490"/>
    </source>
</evidence>
<evidence type="ECO:0000256" key="3">
    <source>
        <dbReference type="HAMAP-Rule" id="MF_00023"/>
    </source>
</evidence>
<name>A0ABZ2YCG8_9BACT</name>
<comment type="similarity">
    <text evidence="3">Belongs to the SmpB family.</text>
</comment>
<reference evidence="4 5" key="1">
    <citation type="submission" date="2023-03" db="EMBL/GenBank/DDBJ databases">
        <title>Novel Species.</title>
        <authorList>
            <person name="Ma S."/>
        </authorList>
    </citation>
    <scope>NUCLEOTIDE SEQUENCE [LARGE SCALE GENOMIC DNA]</scope>
    <source>
        <strain evidence="4 5">B11</strain>
    </source>
</reference>
<evidence type="ECO:0000313" key="4">
    <source>
        <dbReference type="EMBL" id="WZL76507.1"/>
    </source>
</evidence>
<dbReference type="CDD" id="cd09294">
    <property type="entry name" value="SmpB"/>
    <property type="match status" value="1"/>
</dbReference>
<organism evidence="4 5">
    <name type="scientific">Thermatribacter velox</name>
    <dbReference type="NCBI Taxonomy" id="3039681"/>
    <lineage>
        <taxon>Bacteria</taxon>
        <taxon>Pseudomonadati</taxon>
        <taxon>Atribacterota</taxon>
        <taxon>Atribacteria</taxon>
        <taxon>Atribacterales</taxon>
        <taxon>Thermatribacteraceae</taxon>
        <taxon>Thermatribacter</taxon>
    </lineage>
</organism>
<dbReference type="PANTHER" id="PTHR30308:SF2">
    <property type="entry name" value="SSRA-BINDING PROTEIN"/>
    <property type="match status" value="1"/>
</dbReference>
<dbReference type="InterPro" id="IPR000037">
    <property type="entry name" value="SsrA-bd_prot"/>
</dbReference>
<evidence type="ECO:0000256" key="2">
    <source>
        <dbReference type="ARBA" id="ARBA00022884"/>
    </source>
</evidence>
<comment type="function">
    <text evidence="3">Required for rescue of stalled ribosomes mediated by trans-translation. Binds to transfer-messenger RNA (tmRNA), required for stable association of tmRNA with ribosomes. tmRNA and SmpB together mimic tRNA shape, replacing the anticodon stem-loop with SmpB. tmRNA is encoded by the ssrA gene; the 2 termini fold to resemble tRNA(Ala) and it encodes a 'tag peptide', a short internal open reading frame. During trans-translation Ala-aminoacylated tmRNA acts like a tRNA, entering the A-site of stalled ribosomes, displacing the stalled mRNA. The ribosome then switches to translate the ORF on the tmRNA; the nascent peptide is terminated with the 'tag peptide' encoded by the tmRNA and targeted for degradation. The ribosome is freed to recommence translation, which seems to be the essential function of trans-translation.</text>
</comment>
<proteinExistence type="inferred from homology"/>
<dbReference type="RefSeq" id="WP_369018671.1">
    <property type="nucleotide sequence ID" value="NZ_CP121689.1"/>
</dbReference>
<dbReference type="EMBL" id="CP121689">
    <property type="protein sequence ID" value="WZL76507.1"/>
    <property type="molecule type" value="Genomic_DNA"/>
</dbReference>
<dbReference type="NCBIfam" id="TIGR00086">
    <property type="entry name" value="smpB"/>
    <property type="match status" value="1"/>
</dbReference>
<dbReference type="Pfam" id="PF01668">
    <property type="entry name" value="SmpB"/>
    <property type="match status" value="1"/>
</dbReference>
<dbReference type="PROSITE" id="PS01317">
    <property type="entry name" value="SSRP"/>
    <property type="match status" value="1"/>
</dbReference>
<dbReference type="PANTHER" id="PTHR30308">
    <property type="entry name" value="TMRNA-BINDING COMPONENT OF TRANS-TRANSLATION TAGGING COMPLEX"/>
    <property type="match status" value="1"/>
</dbReference>
<keyword evidence="2 3" id="KW-0694">RNA-binding</keyword>
<evidence type="ECO:0000313" key="5">
    <source>
        <dbReference type="Proteomes" id="UP001461341"/>
    </source>
</evidence>
<sequence>MKLVAENKKARHLYEIIDTAEAGIELQGTEVKALRNRAVSLNESFCRVKNGEMWIYNLHIAPYHFGNIFNHDPKRPRKLLMHKKEIVRWGSWSEQRGLTIVPLRIYFNDRNRAKVEIALVKPKKVYDRRREIQEREEERKLRHLEKFR</sequence>
<keyword evidence="1 3" id="KW-0963">Cytoplasm</keyword>
<dbReference type="SUPFAM" id="SSF74982">
    <property type="entry name" value="Small protein B (SmpB)"/>
    <property type="match status" value="1"/>
</dbReference>
<dbReference type="InterPro" id="IPR020081">
    <property type="entry name" value="SsrA-bd_prot_CS"/>
</dbReference>
<keyword evidence="5" id="KW-1185">Reference proteome</keyword>